<protein>
    <recommendedName>
        <fullName evidence="3">Peptidase U32</fullName>
    </recommendedName>
</protein>
<dbReference type="EMBL" id="AMXF01000405">
    <property type="protein sequence ID" value="ENO91032.1"/>
    <property type="molecule type" value="Genomic_DNA"/>
</dbReference>
<dbReference type="AlphaFoldDB" id="N6Z8X2"/>
<dbReference type="RefSeq" id="WP_004386877.1">
    <property type="nucleotide sequence ID" value="NZ_AMXF01000405.1"/>
</dbReference>
<sequence length="275" mass="29639">ERLCAEAPARAAFWSATLRDPALADWLAPLRPTRLHVGSEFCERLLPEPEQLERTLAEASAAGLEVCLLTPVASPEVLRALDALFALLPAGAEVVVNDWGVALRLRERHPLLQAVAGRILCRMLKDPRLGNPQYAPPAAHGFASPWQQRLFARVGITRVEMDLPLFADADSFSGVPLPLGVHLPFAFVAKGRMCRTAGLARPGPERFAPQPFCHHECLGLAARTARERAGTQDAWETVHVGNTVFCRHSAASLAVLAAAVASGRVARLIVPGEAL</sequence>
<accession>N6Z8X2</accession>
<reference evidence="1 2" key="1">
    <citation type="submission" date="2012-09" db="EMBL/GenBank/DDBJ databases">
        <title>Draft Genome Sequences of 6 Strains from Genus Thauera.</title>
        <authorList>
            <person name="Liu B."/>
            <person name="Shapleigh J.P."/>
            <person name="Frostegard A.H."/>
        </authorList>
    </citation>
    <scope>NUCLEOTIDE SEQUENCE [LARGE SCALE GENOMIC DNA]</scope>
    <source>
        <strain evidence="1 2">B4P</strain>
    </source>
</reference>
<feature type="non-terminal residue" evidence="1">
    <location>
        <position position="1"/>
    </location>
</feature>
<proteinExistence type="predicted"/>
<comment type="caution">
    <text evidence="1">The sequence shown here is derived from an EMBL/GenBank/DDBJ whole genome shotgun (WGS) entry which is preliminary data.</text>
</comment>
<evidence type="ECO:0008006" key="3">
    <source>
        <dbReference type="Google" id="ProtNLM"/>
    </source>
</evidence>
<keyword evidence="2" id="KW-1185">Reference proteome</keyword>
<organism evidence="1 2">
    <name type="scientific">Thauera phenylacetica B4P</name>
    <dbReference type="NCBI Taxonomy" id="1234382"/>
    <lineage>
        <taxon>Bacteria</taxon>
        <taxon>Pseudomonadati</taxon>
        <taxon>Pseudomonadota</taxon>
        <taxon>Betaproteobacteria</taxon>
        <taxon>Rhodocyclales</taxon>
        <taxon>Zoogloeaceae</taxon>
        <taxon>Thauera</taxon>
    </lineage>
</organism>
<evidence type="ECO:0000313" key="1">
    <source>
        <dbReference type="EMBL" id="ENO91032.1"/>
    </source>
</evidence>
<evidence type="ECO:0000313" key="2">
    <source>
        <dbReference type="Proteomes" id="UP000013047"/>
    </source>
</evidence>
<name>N6Z8X2_9RHOO</name>
<gene>
    <name evidence="1" type="ORF">C667_22884</name>
</gene>
<dbReference type="Proteomes" id="UP000013047">
    <property type="component" value="Unassembled WGS sequence"/>
</dbReference>